<evidence type="ECO:0000313" key="2">
    <source>
        <dbReference type="Proteomes" id="UP000252519"/>
    </source>
</evidence>
<dbReference type="AlphaFoldDB" id="A0A368G8U8"/>
<dbReference type="Proteomes" id="UP000252519">
    <property type="component" value="Unassembled WGS sequence"/>
</dbReference>
<keyword evidence="2" id="KW-1185">Reference proteome</keyword>
<reference evidence="1 2" key="1">
    <citation type="submission" date="2014-10" db="EMBL/GenBank/DDBJ databases">
        <title>Draft genome of the hookworm Ancylostoma caninum.</title>
        <authorList>
            <person name="Mitreva M."/>
        </authorList>
    </citation>
    <scope>NUCLEOTIDE SEQUENCE [LARGE SCALE GENOMIC DNA]</scope>
    <source>
        <strain evidence="1 2">Baltimore</strain>
    </source>
</reference>
<dbReference type="EMBL" id="JOJR01000264">
    <property type="protein sequence ID" value="RCN40831.1"/>
    <property type="molecule type" value="Genomic_DNA"/>
</dbReference>
<gene>
    <name evidence="1" type="ORF">ANCCAN_13242</name>
</gene>
<evidence type="ECO:0000313" key="1">
    <source>
        <dbReference type="EMBL" id="RCN40831.1"/>
    </source>
</evidence>
<protein>
    <submittedName>
        <fullName evidence="1">Uncharacterized protein</fullName>
    </submittedName>
</protein>
<organism evidence="1 2">
    <name type="scientific">Ancylostoma caninum</name>
    <name type="common">Dog hookworm</name>
    <dbReference type="NCBI Taxonomy" id="29170"/>
    <lineage>
        <taxon>Eukaryota</taxon>
        <taxon>Metazoa</taxon>
        <taxon>Ecdysozoa</taxon>
        <taxon>Nematoda</taxon>
        <taxon>Chromadorea</taxon>
        <taxon>Rhabditida</taxon>
        <taxon>Rhabditina</taxon>
        <taxon>Rhabditomorpha</taxon>
        <taxon>Strongyloidea</taxon>
        <taxon>Ancylostomatidae</taxon>
        <taxon>Ancylostomatinae</taxon>
        <taxon>Ancylostoma</taxon>
    </lineage>
</organism>
<name>A0A368G8U8_ANCCA</name>
<accession>A0A368G8U8</accession>
<proteinExistence type="predicted"/>
<comment type="caution">
    <text evidence="1">The sequence shown here is derived from an EMBL/GenBank/DDBJ whole genome shotgun (WGS) entry which is preliminary data.</text>
</comment>
<sequence length="77" mass="8821">MIFFREKRVRRVSRSRTKTRVVGLEQKEVERPQARRMLAAQVAQAERSVVPEKSVARELNSMCSTINISVLTSSAFL</sequence>